<name>A0ABW3NZE1_9SPHN</name>
<evidence type="ECO:0000313" key="1">
    <source>
        <dbReference type="EMBL" id="MFD1105801.1"/>
    </source>
</evidence>
<gene>
    <name evidence="1" type="ORF">ACFQ24_13095</name>
</gene>
<evidence type="ECO:0000313" key="2">
    <source>
        <dbReference type="Proteomes" id="UP001597203"/>
    </source>
</evidence>
<organism evidence="1 2">
    <name type="scientific">Sphingobium olei</name>
    <dbReference type="NCBI Taxonomy" id="420955"/>
    <lineage>
        <taxon>Bacteria</taxon>
        <taxon>Pseudomonadati</taxon>
        <taxon>Pseudomonadota</taxon>
        <taxon>Alphaproteobacteria</taxon>
        <taxon>Sphingomonadales</taxon>
        <taxon>Sphingomonadaceae</taxon>
        <taxon>Sphingobium</taxon>
    </lineage>
</organism>
<comment type="caution">
    <text evidence="1">The sequence shown here is derived from an EMBL/GenBank/DDBJ whole genome shotgun (WGS) entry which is preliminary data.</text>
</comment>
<proteinExistence type="predicted"/>
<sequence>MNQWLFVIAAYCVTGAGTLAASVISWRAMRRAERAADTLSERA</sequence>
<protein>
    <recommendedName>
        <fullName evidence="3">Heme exporter protein D</fullName>
    </recommendedName>
</protein>
<dbReference type="RefSeq" id="WP_380911886.1">
    <property type="nucleotide sequence ID" value="NZ_JBHTLS010000128.1"/>
</dbReference>
<dbReference type="EMBL" id="JBHTLS010000128">
    <property type="protein sequence ID" value="MFD1105801.1"/>
    <property type="molecule type" value="Genomic_DNA"/>
</dbReference>
<accession>A0ABW3NZE1</accession>
<dbReference type="Proteomes" id="UP001597203">
    <property type="component" value="Unassembled WGS sequence"/>
</dbReference>
<keyword evidence="2" id="KW-1185">Reference proteome</keyword>
<evidence type="ECO:0008006" key="3">
    <source>
        <dbReference type="Google" id="ProtNLM"/>
    </source>
</evidence>
<reference evidence="2" key="1">
    <citation type="journal article" date="2019" name="Int. J. Syst. Evol. Microbiol.">
        <title>The Global Catalogue of Microorganisms (GCM) 10K type strain sequencing project: providing services to taxonomists for standard genome sequencing and annotation.</title>
        <authorList>
            <consortium name="The Broad Institute Genomics Platform"/>
            <consortium name="The Broad Institute Genome Sequencing Center for Infectious Disease"/>
            <person name="Wu L."/>
            <person name="Ma J."/>
        </authorList>
    </citation>
    <scope>NUCLEOTIDE SEQUENCE [LARGE SCALE GENOMIC DNA]</scope>
    <source>
        <strain evidence="2">CCUG 54329</strain>
    </source>
</reference>